<keyword evidence="4" id="KW-0547">Nucleotide-binding</keyword>
<feature type="domain" description="Clp R" evidence="3">
    <location>
        <begin position="156"/>
        <end position="278"/>
    </location>
</feature>
<sequence length="278" mass="28252">MPKINVYLPDELAEVVKETGLPVSAICQRALEQAVRRVTAIRETSLADLSSADLEERFPLMTGRARTVLGLAVERASSSTGAASQSGTSADAATGPGSSAGAATGSGSSVGTGHLLGAMIQEGGNLALHVLRAIEIEPAALLRELERESAAETAGPGGGVHFSTAAAGALELAVTEATGLGHNYVGCEHLLLGLVGEPDGVAGQVLRAAGAEPRLTRRAVASALAGYVHLRANTAAASGYAQLRSTGNADPAQLLAAALQPLITRIERLEQRLTPDAE</sequence>
<dbReference type="EMBL" id="FZNR01000001">
    <property type="protein sequence ID" value="SNR24445.1"/>
    <property type="molecule type" value="Genomic_DNA"/>
</dbReference>
<dbReference type="OrthoDB" id="3290891at2"/>
<dbReference type="Gene3D" id="1.10.1780.10">
    <property type="entry name" value="Clp, N-terminal domain"/>
    <property type="match status" value="1"/>
</dbReference>
<dbReference type="SUPFAM" id="SSF81923">
    <property type="entry name" value="Double Clp-N motif"/>
    <property type="match status" value="1"/>
</dbReference>
<dbReference type="InterPro" id="IPR036628">
    <property type="entry name" value="Clp_N_dom_sf"/>
</dbReference>
<keyword evidence="5" id="KW-1185">Reference proteome</keyword>
<dbReference type="AlphaFoldDB" id="A0A238UQR7"/>
<dbReference type="Pfam" id="PF02861">
    <property type="entry name" value="Clp_N"/>
    <property type="match status" value="1"/>
</dbReference>
<gene>
    <name evidence="4" type="ORF">SAMN06264365_10147</name>
</gene>
<accession>A0A238UQR7</accession>
<dbReference type="PROSITE" id="PS51903">
    <property type="entry name" value="CLP_R"/>
    <property type="match status" value="1"/>
</dbReference>
<feature type="region of interest" description="Disordered" evidence="2">
    <location>
        <begin position="79"/>
        <end position="106"/>
    </location>
</feature>
<keyword evidence="4" id="KW-0067">ATP-binding</keyword>
<evidence type="ECO:0000313" key="5">
    <source>
        <dbReference type="Proteomes" id="UP000198415"/>
    </source>
</evidence>
<keyword evidence="4" id="KW-0378">Hydrolase</keyword>
<keyword evidence="1" id="KW-0677">Repeat</keyword>
<protein>
    <submittedName>
        <fullName evidence="4">ATP-dependent Clp protease ATP-binding subunit ClpC</fullName>
    </submittedName>
</protein>
<organism evidence="4 5">
    <name type="scientific">Actinoplanes regularis</name>
    <dbReference type="NCBI Taxonomy" id="52697"/>
    <lineage>
        <taxon>Bacteria</taxon>
        <taxon>Bacillati</taxon>
        <taxon>Actinomycetota</taxon>
        <taxon>Actinomycetes</taxon>
        <taxon>Micromonosporales</taxon>
        <taxon>Micromonosporaceae</taxon>
        <taxon>Actinoplanes</taxon>
    </lineage>
</organism>
<dbReference type="GO" id="GO:0005524">
    <property type="term" value="F:ATP binding"/>
    <property type="evidence" value="ECO:0007669"/>
    <property type="project" value="UniProtKB-KW"/>
</dbReference>
<dbReference type="GO" id="GO:0006508">
    <property type="term" value="P:proteolysis"/>
    <property type="evidence" value="ECO:0007669"/>
    <property type="project" value="UniProtKB-KW"/>
</dbReference>
<evidence type="ECO:0000256" key="2">
    <source>
        <dbReference type="SAM" id="MobiDB-lite"/>
    </source>
</evidence>
<proteinExistence type="predicted"/>
<evidence type="ECO:0000259" key="3">
    <source>
        <dbReference type="PROSITE" id="PS51903"/>
    </source>
</evidence>
<reference evidence="4 5" key="1">
    <citation type="submission" date="2017-06" db="EMBL/GenBank/DDBJ databases">
        <authorList>
            <person name="Kim H.J."/>
            <person name="Triplett B.A."/>
        </authorList>
    </citation>
    <scope>NUCLEOTIDE SEQUENCE [LARGE SCALE GENOMIC DNA]</scope>
    <source>
        <strain evidence="4 5">DSM 43151</strain>
    </source>
</reference>
<dbReference type="RefSeq" id="WP_089290896.1">
    <property type="nucleotide sequence ID" value="NZ_BOMU01000016.1"/>
</dbReference>
<evidence type="ECO:0000313" key="4">
    <source>
        <dbReference type="EMBL" id="SNR24445.1"/>
    </source>
</evidence>
<dbReference type="InterPro" id="IPR004176">
    <property type="entry name" value="Clp_R_N"/>
</dbReference>
<dbReference type="GO" id="GO:0008233">
    <property type="term" value="F:peptidase activity"/>
    <property type="evidence" value="ECO:0007669"/>
    <property type="project" value="UniProtKB-KW"/>
</dbReference>
<keyword evidence="4" id="KW-0645">Protease</keyword>
<dbReference type="Proteomes" id="UP000198415">
    <property type="component" value="Unassembled WGS sequence"/>
</dbReference>
<name>A0A238UQR7_9ACTN</name>
<evidence type="ECO:0000256" key="1">
    <source>
        <dbReference type="PROSITE-ProRule" id="PRU01251"/>
    </source>
</evidence>